<evidence type="ECO:0000313" key="1">
    <source>
        <dbReference type="EMBL" id="AVJ51874.1"/>
    </source>
</evidence>
<reference evidence="2" key="1">
    <citation type="submission" date="2018-02" db="EMBL/GenBank/DDBJ databases">
        <title>Genome sequence of PM2-like phage 39582 induced from Pseudoalteromonas sp. isolated from the gut of Ciona robusta.</title>
        <authorList>
            <person name="Leigh B.A."/>
            <person name="Breitbart M."/>
            <person name="Dishaw L.J."/>
        </authorList>
    </citation>
    <scope>NUCLEOTIDE SEQUENCE [LARGE SCALE GENOMIC DNA]</scope>
</reference>
<dbReference type="EMBL" id="MG966533">
    <property type="protein sequence ID" value="AVJ51874.1"/>
    <property type="molecule type" value="Genomic_DNA"/>
</dbReference>
<name>A0A2P1CL24_9VIRU</name>
<dbReference type="OrthoDB" id="40810at10239"/>
<evidence type="ECO:0000313" key="2">
    <source>
        <dbReference type="Proteomes" id="UP000241791"/>
    </source>
</evidence>
<accession>A0A2P1CL24</accession>
<sequence length="34" mass="3680">MINKTTIKTVLITLGVLAAVNKVSALRSVKRLIN</sequence>
<proteinExistence type="predicted"/>
<dbReference type="GeneID" id="40101269"/>
<dbReference type="RefSeq" id="YP_009624423.1">
    <property type="nucleotide sequence ID" value="NC_042121.1"/>
</dbReference>
<dbReference type="KEGG" id="vg:40101269"/>
<keyword evidence="2" id="KW-1185">Reference proteome</keyword>
<organism evidence="1 2">
    <name type="scientific">Pseudoalteromonas phage Cr39582</name>
    <dbReference type="NCBI Taxonomy" id="2099852"/>
    <lineage>
        <taxon>Viruses</taxon>
        <taxon>Varidnaviria</taxon>
        <taxon>Abadenavirae</taxon>
        <taxon>Produgelaviricota</taxon>
        <taxon>Belvinaviricetes</taxon>
        <taxon>Vinavirales</taxon>
        <taxon>Corticoviridae</taxon>
        <taxon>Merivirus</taxon>
        <taxon>Merivirus Cr39582</taxon>
        <taxon>Corticovirus Cr39582</taxon>
    </lineage>
</organism>
<protein>
    <submittedName>
        <fullName evidence="1">Structural protein</fullName>
    </submittedName>
</protein>
<dbReference type="Proteomes" id="UP000241791">
    <property type="component" value="Segment"/>
</dbReference>